<reference evidence="1 2" key="1">
    <citation type="journal article" date="2019" name="Nat. Med.">
        <title>A library of human gut bacterial isolates paired with longitudinal multiomics data enables mechanistic microbiome research.</title>
        <authorList>
            <person name="Poyet M."/>
            <person name="Groussin M."/>
            <person name="Gibbons S.M."/>
            <person name="Avila-Pacheco J."/>
            <person name="Jiang X."/>
            <person name="Kearney S.M."/>
            <person name="Perrotta A.R."/>
            <person name="Berdy B."/>
            <person name="Zhao S."/>
            <person name="Lieberman T.D."/>
            <person name="Swanson P.K."/>
            <person name="Smith M."/>
            <person name="Roesemann S."/>
            <person name="Alexander J.E."/>
            <person name="Rich S.A."/>
            <person name="Livny J."/>
            <person name="Vlamakis H."/>
            <person name="Clish C."/>
            <person name="Bullock K."/>
            <person name="Deik A."/>
            <person name="Scott J."/>
            <person name="Pierce K.A."/>
            <person name="Xavier R.J."/>
            <person name="Alm E.J."/>
        </authorList>
    </citation>
    <scope>NUCLEOTIDE SEQUENCE [LARGE SCALE GENOMIC DNA]</scope>
    <source>
        <strain evidence="1 2">BIOML-A5</strain>
    </source>
</reference>
<gene>
    <name evidence="1" type="ORF">GKE90_07415</name>
</gene>
<dbReference type="AlphaFoldDB" id="A0A6I2RG25"/>
<protein>
    <recommendedName>
        <fullName evidence="3">DUF4942 domain-containing protein</fullName>
    </recommendedName>
</protein>
<accession>A0A6I2RG25</accession>
<evidence type="ECO:0000313" key="1">
    <source>
        <dbReference type="EMBL" id="MSB48530.1"/>
    </source>
</evidence>
<evidence type="ECO:0000313" key="2">
    <source>
        <dbReference type="Proteomes" id="UP000429811"/>
    </source>
</evidence>
<dbReference type="RefSeq" id="WP_154250330.1">
    <property type="nucleotide sequence ID" value="NZ_CP095094.1"/>
</dbReference>
<dbReference type="EMBL" id="WKPO01000008">
    <property type="protein sequence ID" value="MSB48530.1"/>
    <property type="molecule type" value="Genomic_DNA"/>
</dbReference>
<dbReference type="Proteomes" id="UP000429811">
    <property type="component" value="Unassembled WGS sequence"/>
</dbReference>
<comment type="caution">
    <text evidence="1">The sequence shown here is derived from an EMBL/GenBank/DDBJ whole genome shotgun (WGS) entry which is preliminary data.</text>
</comment>
<proteinExistence type="predicted"/>
<name>A0A6I2RG25_FLAPL</name>
<sequence length="298" mass="34794">MDLFEKFSAVSVSVGSRISDLDRFFCEQHQAAYHAARSALLELRCIWEDVEKKQDELLQETKELLSGRNSYTVSRDLSITDARLKELLMEQPCSFVQNLVHYFNRTYHTALSADAILQRMLPEKPEYRRRDEEAWAAYEEAVLARKLTYTEVVEQLFAQMDGRQFEEQALFELRHECHKAAWWRDGTPKFERKKDMICFTRSACTYNDSYRSDYWTLSSDMKSILRGLACFETGSVSVFPYRFSDLLGYGNILENQIAFSTCDKVKQLRLFKNGRVDLKFSSEQTAADFVDTYLGTVY</sequence>
<organism evidence="1 2">
    <name type="scientific">Flavonifractor plautii</name>
    <name type="common">Fusobacterium plautii</name>
    <dbReference type="NCBI Taxonomy" id="292800"/>
    <lineage>
        <taxon>Bacteria</taxon>
        <taxon>Bacillati</taxon>
        <taxon>Bacillota</taxon>
        <taxon>Clostridia</taxon>
        <taxon>Eubacteriales</taxon>
        <taxon>Oscillospiraceae</taxon>
        <taxon>Flavonifractor</taxon>
    </lineage>
</organism>
<evidence type="ECO:0008006" key="3">
    <source>
        <dbReference type="Google" id="ProtNLM"/>
    </source>
</evidence>